<dbReference type="EMBL" id="JACAGB010000030">
    <property type="protein sequence ID" value="KAF6297775.1"/>
    <property type="molecule type" value="Genomic_DNA"/>
</dbReference>
<gene>
    <name evidence="2" type="ORF">mPipKuh1_016758</name>
</gene>
<name>A0A7J7TB62_PIPKU</name>
<protein>
    <submittedName>
        <fullName evidence="2">Signal transducing adaptor family member 2</fullName>
    </submittedName>
</protein>
<sequence>MYLFMCTCHNHQHRLCDLNNQTHVDTAPHMHECLCHDSIPSSTHAYLKPQLCVHSTDSDTYRHLNVRMETSTPAQTLASMHRYTYLHLTYSNSRSVHVYATRGLINGHVCRHMCTGTLACIQACTHTFLLRSTQTHPEVSLHHVGPQITAVSHPPGAASLAGGPKQLPPVPVIPAPRQHTLPPLLNPDEDYVIPIKDAPVTDYENKDVLSPGWPEVRKPKQCPPAPRVQAKPHTAPKPGRGPSSPAPPACVEGHSQPLPAFSRAQGPSQRPCQEAGHWLGTGCLCHNRVGQGDRGAGREAAEAAGPGTLSRALRGLAGQAWSPCGTRQSDGPLLPELKFE</sequence>
<reference evidence="2 3" key="1">
    <citation type="journal article" date="2020" name="Nature">
        <title>Six reference-quality genomes reveal evolution of bat adaptations.</title>
        <authorList>
            <person name="Jebb D."/>
            <person name="Huang Z."/>
            <person name="Pippel M."/>
            <person name="Hughes G.M."/>
            <person name="Lavrichenko K."/>
            <person name="Devanna P."/>
            <person name="Winkler S."/>
            <person name="Jermiin L.S."/>
            <person name="Skirmuntt E.C."/>
            <person name="Katzourakis A."/>
            <person name="Burkitt-Gray L."/>
            <person name="Ray D.A."/>
            <person name="Sullivan K.A.M."/>
            <person name="Roscito J.G."/>
            <person name="Kirilenko B.M."/>
            <person name="Davalos L.M."/>
            <person name="Corthals A.P."/>
            <person name="Power M.L."/>
            <person name="Jones G."/>
            <person name="Ransome R.D."/>
            <person name="Dechmann D.K.N."/>
            <person name="Locatelli A.G."/>
            <person name="Puechmaille S.J."/>
            <person name="Fedrigo O."/>
            <person name="Jarvis E.D."/>
            <person name="Hiller M."/>
            <person name="Vernes S.C."/>
            <person name="Myers E.W."/>
            <person name="Teeling E.C."/>
        </authorList>
    </citation>
    <scope>NUCLEOTIDE SEQUENCE [LARGE SCALE GENOMIC DNA]</scope>
    <source>
        <strain evidence="2">MPipKuh1</strain>
        <tissue evidence="2">Flight muscle</tissue>
    </source>
</reference>
<dbReference type="GO" id="GO:0035591">
    <property type="term" value="F:signaling adaptor activity"/>
    <property type="evidence" value="ECO:0007669"/>
    <property type="project" value="InterPro"/>
</dbReference>
<keyword evidence="3" id="KW-1185">Reference proteome</keyword>
<feature type="region of interest" description="Disordered" evidence="1">
    <location>
        <begin position="203"/>
        <end position="273"/>
    </location>
</feature>
<dbReference type="PANTHER" id="PTHR16186">
    <property type="entry name" value="SIGNAL-TRANSDUCING ADAPTOR PROTEIN-RELATED"/>
    <property type="match status" value="1"/>
</dbReference>
<evidence type="ECO:0000313" key="2">
    <source>
        <dbReference type="EMBL" id="KAF6297775.1"/>
    </source>
</evidence>
<comment type="caution">
    <text evidence="2">The sequence shown here is derived from an EMBL/GenBank/DDBJ whole genome shotgun (WGS) entry which is preliminary data.</text>
</comment>
<dbReference type="InterPro" id="IPR039111">
    <property type="entry name" value="STAP1/STAP2"/>
</dbReference>
<feature type="region of interest" description="Disordered" evidence="1">
    <location>
        <begin position="320"/>
        <end position="340"/>
    </location>
</feature>
<evidence type="ECO:0000313" key="3">
    <source>
        <dbReference type="Proteomes" id="UP000558488"/>
    </source>
</evidence>
<dbReference type="PANTHER" id="PTHR16186:SF11">
    <property type="entry name" value="SIGNAL-TRANSDUCING ADAPTOR PROTEIN 2"/>
    <property type="match status" value="1"/>
</dbReference>
<dbReference type="Proteomes" id="UP000558488">
    <property type="component" value="Unassembled WGS sequence"/>
</dbReference>
<accession>A0A7J7TB62</accession>
<dbReference type="AlphaFoldDB" id="A0A7J7TB62"/>
<evidence type="ECO:0000256" key="1">
    <source>
        <dbReference type="SAM" id="MobiDB-lite"/>
    </source>
</evidence>
<proteinExistence type="predicted"/>
<organism evidence="2 3">
    <name type="scientific">Pipistrellus kuhlii</name>
    <name type="common">Kuhl's pipistrelle</name>
    <dbReference type="NCBI Taxonomy" id="59472"/>
    <lineage>
        <taxon>Eukaryota</taxon>
        <taxon>Metazoa</taxon>
        <taxon>Chordata</taxon>
        <taxon>Craniata</taxon>
        <taxon>Vertebrata</taxon>
        <taxon>Euteleostomi</taxon>
        <taxon>Mammalia</taxon>
        <taxon>Eutheria</taxon>
        <taxon>Laurasiatheria</taxon>
        <taxon>Chiroptera</taxon>
        <taxon>Yangochiroptera</taxon>
        <taxon>Vespertilionidae</taxon>
        <taxon>Pipistrellus</taxon>
    </lineage>
</organism>